<dbReference type="Proteomes" id="UP000321331">
    <property type="component" value="Unassembled WGS sequence"/>
</dbReference>
<sequence>MNVSRRIGRHVMIPDGWHCTRVYWSLGCVCLNKTVLFCLTQWSKQIRAHMFKAGLFNTKRPFS</sequence>
<dbReference type="EMBL" id="VMNF01000013">
    <property type="protein sequence ID" value="TXB97910.1"/>
    <property type="molecule type" value="Genomic_DNA"/>
</dbReference>
<evidence type="ECO:0000313" key="1">
    <source>
        <dbReference type="EMBL" id="TXB97910.1"/>
    </source>
</evidence>
<dbReference type="AlphaFoldDB" id="A0A5C6SKD6"/>
<gene>
    <name evidence="1" type="ORF">FocTR4_00016958</name>
</gene>
<evidence type="ECO:0000313" key="2">
    <source>
        <dbReference type="Proteomes" id="UP000321331"/>
    </source>
</evidence>
<comment type="caution">
    <text evidence="1">The sequence shown here is derived from an EMBL/GenBank/DDBJ whole genome shotgun (WGS) entry which is preliminary data.</text>
</comment>
<name>A0A5C6SKD6_FUSOC</name>
<organism evidence="1 2">
    <name type="scientific">Fusarium oxysporum f. sp. cubense</name>
    <dbReference type="NCBI Taxonomy" id="61366"/>
    <lineage>
        <taxon>Eukaryota</taxon>
        <taxon>Fungi</taxon>
        <taxon>Dikarya</taxon>
        <taxon>Ascomycota</taxon>
        <taxon>Pezizomycotina</taxon>
        <taxon>Sordariomycetes</taxon>
        <taxon>Hypocreomycetidae</taxon>
        <taxon>Hypocreales</taxon>
        <taxon>Nectriaceae</taxon>
        <taxon>Fusarium</taxon>
        <taxon>Fusarium oxysporum species complex</taxon>
    </lineage>
</organism>
<reference evidence="1 2" key="1">
    <citation type="submission" date="2019-07" db="EMBL/GenBank/DDBJ databases">
        <title>The First High-Quality Draft Genome Sequence of the Causal Agent of the Current Panama Disease Epidemic.</title>
        <authorList>
            <person name="Warmington R.J."/>
            <person name="Kay W."/>
            <person name="Jeffries A."/>
            <person name="Bebber D."/>
            <person name="Moore K."/>
            <person name="Studholme D.J."/>
        </authorList>
    </citation>
    <scope>NUCLEOTIDE SEQUENCE [LARGE SCALE GENOMIC DNA]</scope>
    <source>
        <strain evidence="1 2">TR4</strain>
    </source>
</reference>
<accession>A0A5C6SKD6</accession>
<proteinExistence type="predicted"/>
<protein>
    <submittedName>
        <fullName evidence="1">Uncharacterized protein</fullName>
    </submittedName>
</protein>